<sequence>MNKVLAVLISVLIVVIPLGILYYLISYGIVQFFGKETYAIIIFTLALLFLVQGGLKRLRRKK</sequence>
<dbReference type="RefSeq" id="WP_072403746.1">
    <property type="nucleotide sequence ID" value="NZ_FPKV01000009.1"/>
</dbReference>
<name>A0A1K2ITV9_9FLAO</name>
<feature type="transmembrane region" description="Helical" evidence="1">
    <location>
        <begin position="37"/>
        <end position="55"/>
    </location>
</feature>
<keyword evidence="3" id="KW-1185">Reference proteome</keyword>
<evidence type="ECO:0000256" key="1">
    <source>
        <dbReference type="SAM" id="Phobius"/>
    </source>
</evidence>
<reference evidence="2 3" key="1">
    <citation type="submission" date="2016-10" db="EMBL/GenBank/DDBJ databases">
        <authorList>
            <person name="de Groot N.N."/>
        </authorList>
    </citation>
    <scope>NUCLEOTIDE SEQUENCE [LARGE SCALE GENOMIC DNA]</scope>
    <source>
        <strain evidence="2 3">DSM 18180</strain>
    </source>
</reference>
<gene>
    <name evidence="2" type="ORF">SAMN05428642_1099</name>
</gene>
<evidence type="ECO:0000313" key="3">
    <source>
        <dbReference type="Proteomes" id="UP000182544"/>
    </source>
</evidence>
<keyword evidence="1" id="KW-1133">Transmembrane helix</keyword>
<dbReference type="EMBL" id="FPKV01000009">
    <property type="protein sequence ID" value="SFZ95171.1"/>
    <property type="molecule type" value="Genomic_DNA"/>
</dbReference>
<organism evidence="2 3">
    <name type="scientific">Flaviramulus basaltis</name>
    <dbReference type="NCBI Taxonomy" id="369401"/>
    <lineage>
        <taxon>Bacteria</taxon>
        <taxon>Pseudomonadati</taxon>
        <taxon>Bacteroidota</taxon>
        <taxon>Flavobacteriia</taxon>
        <taxon>Flavobacteriales</taxon>
        <taxon>Flavobacteriaceae</taxon>
        <taxon>Flaviramulus</taxon>
    </lineage>
</organism>
<proteinExistence type="predicted"/>
<feature type="transmembrane region" description="Helical" evidence="1">
    <location>
        <begin position="5"/>
        <end position="25"/>
    </location>
</feature>
<evidence type="ECO:0000313" key="2">
    <source>
        <dbReference type="EMBL" id="SFZ95171.1"/>
    </source>
</evidence>
<keyword evidence="1" id="KW-0812">Transmembrane</keyword>
<dbReference type="Proteomes" id="UP000182544">
    <property type="component" value="Unassembled WGS sequence"/>
</dbReference>
<dbReference type="AlphaFoldDB" id="A0A1K2ITV9"/>
<protein>
    <submittedName>
        <fullName evidence="2">Uncharacterized protein</fullName>
    </submittedName>
</protein>
<dbReference type="STRING" id="369401.SAMN05428642_1099"/>
<accession>A0A1K2ITV9</accession>
<keyword evidence="1" id="KW-0472">Membrane</keyword>